<gene>
    <name evidence="1" type="ORF">A6J80_09040</name>
</gene>
<dbReference type="EMBL" id="CP020442">
    <property type="protein sequence ID" value="ARC36506.1"/>
    <property type="molecule type" value="Genomic_DNA"/>
</dbReference>
<protein>
    <recommendedName>
        <fullName evidence="3">Flagellar assembly protein FliH/Type III secretion system HrpE domain-containing protein</fullName>
    </recommendedName>
</protein>
<dbReference type="Proteomes" id="UP000191257">
    <property type="component" value="Chromosome"/>
</dbReference>
<evidence type="ECO:0000313" key="2">
    <source>
        <dbReference type="Proteomes" id="UP000191257"/>
    </source>
</evidence>
<dbReference type="KEGG" id="pye:A6J80_09040"/>
<keyword evidence="2" id="KW-1185">Reference proteome</keyword>
<name>A0A1V0GRN0_9RHOB</name>
<accession>A0A1V0GRN0</accession>
<proteinExistence type="predicted"/>
<dbReference type="AlphaFoldDB" id="A0A1V0GRN0"/>
<dbReference type="eggNOG" id="ENOG50313FY">
    <property type="taxonomic scope" value="Bacteria"/>
</dbReference>
<organism evidence="1 2">
    <name type="scientific">Paracoccus yeei</name>
    <dbReference type="NCBI Taxonomy" id="147645"/>
    <lineage>
        <taxon>Bacteria</taxon>
        <taxon>Pseudomonadati</taxon>
        <taxon>Pseudomonadota</taxon>
        <taxon>Alphaproteobacteria</taxon>
        <taxon>Rhodobacterales</taxon>
        <taxon>Paracoccaceae</taxon>
        <taxon>Paracoccus</taxon>
    </lineage>
</organism>
<evidence type="ECO:0000313" key="1">
    <source>
        <dbReference type="EMBL" id="ARC36506.1"/>
    </source>
</evidence>
<reference evidence="1" key="1">
    <citation type="submission" date="2017-12" db="EMBL/GenBank/DDBJ databases">
        <title>FDA dAtabase for Regulatory Grade micrObial Sequences (FDA-ARGOS): Supporting development and validation of Infectious Disease Dx tests.</title>
        <authorList>
            <person name="Campos J."/>
            <person name="Goldberg B."/>
            <person name="Tallon L."/>
            <person name="Sadzewicz L."/>
            <person name="Sengamalay N."/>
            <person name="Ott S."/>
            <person name="Godinez A."/>
            <person name="Nagaraj S."/>
            <person name="Vyas G."/>
            <person name="Aluvathingal J."/>
            <person name="Nadendla S."/>
            <person name="Geyer C."/>
            <person name="Nandy P."/>
            <person name="Hobson J."/>
            <person name="Sichtig H."/>
        </authorList>
    </citation>
    <scope>NUCLEOTIDE SEQUENCE</scope>
    <source>
        <strain evidence="1">FDAARGOS_252</strain>
    </source>
</reference>
<evidence type="ECO:0008006" key="3">
    <source>
        <dbReference type="Google" id="ProtNLM"/>
    </source>
</evidence>
<sequence>MRSAALRLESFAEAARHRPPPSQADLEHAYQTGLERGLAEGREASLDRLSAQLADFARGLEASDAATAASRRETIHAVVPVLAALVDLLAPLSRRDWLLGAVGGELLRVADTQDGSTLVIHCPPDLEPDIHDCATRAGIEASRLRTLPSDRGTVELSVGAAGIALDPDRTLAEIRAIIDELKED</sequence>
<dbReference type="STRING" id="147645.A6J80_09040"/>
<dbReference type="RefSeq" id="WP_080621189.1">
    <property type="nucleotide sequence ID" value="NZ_CAWMZI010000001.1"/>
</dbReference>